<feature type="transmembrane region" description="Helical" evidence="2">
    <location>
        <begin position="353"/>
        <end position="370"/>
    </location>
</feature>
<dbReference type="Proteomes" id="UP001349994">
    <property type="component" value="Unassembled WGS sequence"/>
</dbReference>
<keyword evidence="2" id="KW-0472">Membrane</keyword>
<feature type="region of interest" description="Disordered" evidence="1">
    <location>
        <begin position="158"/>
        <end position="193"/>
    </location>
</feature>
<evidence type="ECO:0000313" key="3">
    <source>
        <dbReference type="EMBL" id="MEC4174895.1"/>
    </source>
</evidence>
<organism evidence="3 4">
    <name type="scientific">Adlercreutzia wanghongyangiae</name>
    <dbReference type="NCBI Taxonomy" id="3111451"/>
    <lineage>
        <taxon>Bacteria</taxon>
        <taxon>Bacillati</taxon>
        <taxon>Actinomycetota</taxon>
        <taxon>Coriobacteriia</taxon>
        <taxon>Eggerthellales</taxon>
        <taxon>Eggerthellaceae</taxon>
        <taxon>Adlercreutzia</taxon>
    </lineage>
</organism>
<feature type="compositionally biased region" description="Gly residues" evidence="1">
    <location>
        <begin position="167"/>
        <end position="181"/>
    </location>
</feature>
<dbReference type="EMBL" id="JAYMFF010000002">
    <property type="protein sequence ID" value="MEC4174895.1"/>
    <property type="molecule type" value="Genomic_DNA"/>
</dbReference>
<feature type="region of interest" description="Disordered" evidence="1">
    <location>
        <begin position="27"/>
        <end position="57"/>
    </location>
</feature>
<evidence type="ECO:0000313" key="4">
    <source>
        <dbReference type="Proteomes" id="UP001349994"/>
    </source>
</evidence>
<keyword evidence="2" id="KW-1133">Transmembrane helix</keyword>
<evidence type="ECO:0000256" key="1">
    <source>
        <dbReference type="SAM" id="MobiDB-lite"/>
    </source>
</evidence>
<feature type="region of interest" description="Disordered" evidence="1">
    <location>
        <begin position="298"/>
        <end position="331"/>
    </location>
</feature>
<proteinExistence type="predicted"/>
<protein>
    <submittedName>
        <fullName evidence="3">Uncharacterized protein</fullName>
    </submittedName>
</protein>
<comment type="caution">
    <text evidence="3">The sequence shown here is derived from an EMBL/GenBank/DDBJ whole genome shotgun (WGS) entry which is preliminary data.</text>
</comment>
<keyword evidence="4" id="KW-1185">Reference proteome</keyword>
<accession>A0ABU6IEN9</accession>
<name>A0ABU6IEN9_9ACTN</name>
<evidence type="ECO:0000256" key="2">
    <source>
        <dbReference type="SAM" id="Phobius"/>
    </source>
</evidence>
<feature type="compositionally biased region" description="Low complexity" evidence="1">
    <location>
        <begin position="307"/>
        <end position="320"/>
    </location>
</feature>
<feature type="region of interest" description="Disordered" evidence="1">
    <location>
        <begin position="376"/>
        <end position="399"/>
    </location>
</feature>
<feature type="compositionally biased region" description="Pro residues" evidence="1">
    <location>
        <begin position="46"/>
        <end position="57"/>
    </location>
</feature>
<keyword evidence="2" id="KW-0812">Transmembrane</keyword>
<reference evidence="3 4" key="1">
    <citation type="submission" date="2024-01" db="EMBL/GenBank/DDBJ databases">
        <title>novel species in genus Adlercreutzia.</title>
        <authorList>
            <person name="Liu X."/>
        </authorList>
    </citation>
    <scope>NUCLEOTIDE SEQUENCE [LARGE SCALE GENOMIC DNA]</scope>
    <source>
        <strain evidence="3 4">R7</strain>
    </source>
</reference>
<dbReference type="RefSeq" id="WP_338208337.1">
    <property type="nucleotide sequence ID" value="NZ_JAYMFF010000002.1"/>
</dbReference>
<gene>
    <name evidence="3" type="ORF">VIN30_00320</name>
</gene>
<sequence>MVRDAAGNSTTVRLTYHLVASHVPGVIVTPDPGTDLVPRPGDDPLNPKPRPVDPSYPPEVAPDGTQHAVIDDAMRVKVQQGKTLTLADARSLMLRRYSFTPEGGGAMAELSLALADAKGSPVPAVDLSHPGSWLITWKVADQSGNTVTIRLRYLVTSDAPTVTPDGPGDGSGGDGSGGVIGGNPPEVPITPTSTDFDPETGLTHSVVEDHVIVGTTETPLTAQAMASFIDARYRIAAAMGGNVTAGDVRLTDAYGAAVASIDRSVPGTWHAEQVFTDEYGNTTTLRLTYEVREGAVQGGISDGNGSSGADSGGVSVSEAGPVTGSGNGDGRNRWASAIHQLPQTGGILGPCPLHIMFVLIMVLASAYTLMRLRQESNKREDRRGACNAPGEESCHEPVR</sequence>